<organism evidence="2 3">
    <name type="scientific">Trichoderma asperellum (strain ATCC 204424 / CBS 433.97 / NBRC 101777)</name>
    <dbReference type="NCBI Taxonomy" id="1042311"/>
    <lineage>
        <taxon>Eukaryota</taxon>
        <taxon>Fungi</taxon>
        <taxon>Dikarya</taxon>
        <taxon>Ascomycota</taxon>
        <taxon>Pezizomycotina</taxon>
        <taxon>Sordariomycetes</taxon>
        <taxon>Hypocreomycetidae</taxon>
        <taxon>Hypocreales</taxon>
        <taxon>Hypocreaceae</taxon>
        <taxon>Trichoderma</taxon>
    </lineage>
</organism>
<accession>A0A2T3ZQ87</accession>
<protein>
    <submittedName>
        <fullName evidence="2">Uncharacterized protein</fullName>
    </submittedName>
</protein>
<evidence type="ECO:0000256" key="1">
    <source>
        <dbReference type="SAM" id="MobiDB-lite"/>
    </source>
</evidence>
<evidence type="ECO:0000313" key="2">
    <source>
        <dbReference type="EMBL" id="PTB46972.1"/>
    </source>
</evidence>
<name>A0A2T3ZQ87_TRIA4</name>
<sequence length="163" mass="17906">MACIYIHMAHGGQHGLMNLVKLFQRISTSSHLCHRILTAQVDSEFRGGLCWAFKHSLRNRAVCSSPPASSEHKCTRPVRQQLWQKPALSLVVAVDASFLLRGLATIINATLNLLAANGPKRRSAGSQKPCGIRPRRRWKPRRTDNGRPALSPALLPPATTSDG</sequence>
<proteinExistence type="predicted"/>
<feature type="region of interest" description="Disordered" evidence="1">
    <location>
        <begin position="118"/>
        <end position="163"/>
    </location>
</feature>
<gene>
    <name evidence="2" type="ORF">M441DRAFT_228253</name>
</gene>
<reference evidence="2 3" key="1">
    <citation type="submission" date="2016-07" db="EMBL/GenBank/DDBJ databases">
        <title>Multiple horizontal gene transfer events from other fungi enriched the ability of initially mycotrophic Trichoderma (Ascomycota) to feed on dead plant biomass.</title>
        <authorList>
            <consortium name="DOE Joint Genome Institute"/>
            <person name="Aerts A."/>
            <person name="Atanasova L."/>
            <person name="Chenthamara K."/>
            <person name="Zhang J."/>
            <person name="Grujic M."/>
            <person name="Henrissat B."/>
            <person name="Kuo A."/>
            <person name="Salamov A."/>
            <person name="Lipzen A."/>
            <person name="Labutti K."/>
            <person name="Barry K."/>
            <person name="Miao Y."/>
            <person name="Rahimi M.J."/>
            <person name="Shen Q."/>
            <person name="Grigoriev I.V."/>
            <person name="Kubicek C.P."/>
            <person name="Druzhinina I.S."/>
        </authorList>
    </citation>
    <scope>NUCLEOTIDE SEQUENCE [LARGE SCALE GENOMIC DNA]</scope>
    <source>
        <strain evidence="2 3">CBS 433.97</strain>
    </source>
</reference>
<dbReference type="AlphaFoldDB" id="A0A2T3ZQ87"/>
<dbReference type="EMBL" id="KZ679256">
    <property type="protein sequence ID" value="PTB46972.1"/>
    <property type="molecule type" value="Genomic_DNA"/>
</dbReference>
<dbReference type="Proteomes" id="UP000240493">
    <property type="component" value="Unassembled WGS sequence"/>
</dbReference>
<keyword evidence="3" id="KW-1185">Reference proteome</keyword>
<evidence type="ECO:0000313" key="3">
    <source>
        <dbReference type="Proteomes" id="UP000240493"/>
    </source>
</evidence>
<feature type="compositionally biased region" description="Low complexity" evidence="1">
    <location>
        <begin position="148"/>
        <end position="163"/>
    </location>
</feature>